<dbReference type="GO" id="GO:0055085">
    <property type="term" value="P:transmembrane transport"/>
    <property type="evidence" value="ECO:0007669"/>
    <property type="project" value="InterPro"/>
</dbReference>
<dbReference type="AlphaFoldDB" id="A0A5B0DWH8"/>
<comment type="similarity">
    <text evidence="8">Belongs to the binding-protein-dependent transport system permease family.</text>
</comment>
<dbReference type="InterPro" id="IPR000515">
    <property type="entry name" value="MetI-like"/>
</dbReference>
<feature type="transmembrane region" description="Helical" evidence="8">
    <location>
        <begin position="364"/>
        <end position="388"/>
    </location>
</feature>
<keyword evidence="5 8" id="KW-0812">Transmembrane</keyword>
<dbReference type="InterPro" id="IPR035906">
    <property type="entry name" value="MetI-like_sf"/>
</dbReference>
<feature type="transmembrane region" description="Helical" evidence="8">
    <location>
        <begin position="400"/>
        <end position="424"/>
    </location>
</feature>
<evidence type="ECO:0000256" key="7">
    <source>
        <dbReference type="ARBA" id="ARBA00023136"/>
    </source>
</evidence>
<feature type="transmembrane region" description="Helical" evidence="8">
    <location>
        <begin position="302"/>
        <end position="325"/>
    </location>
</feature>
<evidence type="ECO:0000256" key="8">
    <source>
        <dbReference type="RuleBase" id="RU363032"/>
    </source>
</evidence>
<dbReference type="PROSITE" id="PS50928">
    <property type="entry name" value="ABC_TM1"/>
    <property type="match status" value="2"/>
</dbReference>
<feature type="transmembrane region" description="Helical" evidence="8">
    <location>
        <begin position="105"/>
        <end position="128"/>
    </location>
</feature>
<dbReference type="Gene3D" id="1.10.3720.10">
    <property type="entry name" value="MetI-like"/>
    <property type="match status" value="2"/>
</dbReference>
<name>A0A5B0DWH8_9HYPH</name>
<feature type="transmembrane region" description="Helical" evidence="8">
    <location>
        <begin position="480"/>
        <end position="504"/>
    </location>
</feature>
<dbReference type="OrthoDB" id="7908600at2"/>
<feature type="transmembrane region" description="Helical" evidence="8">
    <location>
        <begin position="65"/>
        <end position="93"/>
    </location>
</feature>
<feature type="transmembrane region" description="Helical" evidence="8">
    <location>
        <begin position="252"/>
        <end position="274"/>
    </location>
</feature>
<keyword evidence="4" id="KW-0997">Cell inner membrane</keyword>
<dbReference type="SUPFAM" id="SSF161098">
    <property type="entry name" value="MetI-like"/>
    <property type="match status" value="2"/>
</dbReference>
<evidence type="ECO:0000313" key="10">
    <source>
        <dbReference type="EMBL" id="KAA0970171.1"/>
    </source>
</evidence>
<keyword evidence="2 8" id="KW-0813">Transport</keyword>
<feature type="domain" description="ABC transmembrane type-1" evidence="9">
    <location>
        <begin position="70"/>
        <end position="275"/>
    </location>
</feature>
<reference evidence="10 11" key="1">
    <citation type="submission" date="2019-08" db="EMBL/GenBank/DDBJ databases">
        <title>Aureimonas fodiniaquatilis sp. nov., isolated from a coal mine wastewater.</title>
        <authorList>
            <person name="Kim W."/>
        </authorList>
    </citation>
    <scope>NUCLEOTIDE SEQUENCE [LARGE SCALE GENOMIC DNA]</scope>
    <source>
        <strain evidence="10 11">CAU 1482</strain>
    </source>
</reference>
<keyword evidence="3" id="KW-1003">Cell membrane</keyword>
<evidence type="ECO:0000256" key="2">
    <source>
        <dbReference type="ARBA" id="ARBA00022448"/>
    </source>
</evidence>
<evidence type="ECO:0000256" key="6">
    <source>
        <dbReference type="ARBA" id="ARBA00022989"/>
    </source>
</evidence>
<evidence type="ECO:0000313" key="11">
    <source>
        <dbReference type="Proteomes" id="UP000324738"/>
    </source>
</evidence>
<feature type="transmembrane region" description="Helical" evidence="8">
    <location>
        <begin position="156"/>
        <end position="178"/>
    </location>
</feature>
<dbReference type="PANTHER" id="PTHR43357">
    <property type="entry name" value="INNER MEMBRANE ABC TRANSPORTER PERMEASE PROTEIN YDCV"/>
    <property type="match status" value="1"/>
</dbReference>
<dbReference type="EMBL" id="VTWH01000002">
    <property type="protein sequence ID" value="KAA0970171.1"/>
    <property type="molecule type" value="Genomic_DNA"/>
</dbReference>
<feature type="domain" description="ABC transmembrane type-1" evidence="9">
    <location>
        <begin position="362"/>
        <end position="554"/>
    </location>
</feature>
<dbReference type="GO" id="GO:0005886">
    <property type="term" value="C:plasma membrane"/>
    <property type="evidence" value="ECO:0007669"/>
    <property type="project" value="UniProtKB-SubCell"/>
</dbReference>
<dbReference type="Proteomes" id="UP000324738">
    <property type="component" value="Unassembled WGS sequence"/>
</dbReference>
<feature type="transmembrane region" description="Helical" evidence="8">
    <location>
        <begin position="214"/>
        <end position="232"/>
    </location>
</feature>
<evidence type="ECO:0000256" key="3">
    <source>
        <dbReference type="ARBA" id="ARBA00022475"/>
    </source>
</evidence>
<keyword evidence="6 8" id="KW-1133">Transmembrane helix</keyword>
<dbReference type="PANTHER" id="PTHR43357:SF4">
    <property type="entry name" value="INNER MEMBRANE ABC TRANSPORTER PERMEASE PROTEIN YDCV"/>
    <property type="match status" value="1"/>
</dbReference>
<accession>A0A5B0DWH8</accession>
<feature type="transmembrane region" description="Helical" evidence="8">
    <location>
        <begin position="430"/>
        <end position="451"/>
    </location>
</feature>
<evidence type="ECO:0000256" key="4">
    <source>
        <dbReference type="ARBA" id="ARBA00022519"/>
    </source>
</evidence>
<feature type="transmembrane region" description="Helical" evidence="8">
    <location>
        <begin position="22"/>
        <end position="45"/>
    </location>
</feature>
<proteinExistence type="inferred from homology"/>
<dbReference type="RefSeq" id="WP_149298896.1">
    <property type="nucleotide sequence ID" value="NZ_VTWH01000002.1"/>
</dbReference>
<keyword evidence="7 8" id="KW-0472">Membrane</keyword>
<dbReference type="Pfam" id="PF00528">
    <property type="entry name" value="BPD_transp_1"/>
    <property type="match status" value="2"/>
</dbReference>
<evidence type="ECO:0000256" key="5">
    <source>
        <dbReference type="ARBA" id="ARBA00022692"/>
    </source>
</evidence>
<feature type="transmembrane region" description="Helical" evidence="8">
    <location>
        <begin position="535"/>
        <end position="560"/>
    </location>
</feature>
<evidence type="ECO:0000259" key="9">
    <source>
        <dbReference type="PROSITE" id="PS50928"/>
    </source>
</evidence>
<comment type="caution">
    <text evidence="10">The sequence shown here is derived from an EMBL/GenBank/DDBJ whole genome shotgun (WGS) entry which is preliminary data.</text>
</comment>
<evidence type="ECO:0000256" key="1">
    <source>
        <dbReference type="ARBA" id="ARBA00004429"/>
    </source>
</evidence>
<protein>
    <submittedName>
        <fullName evidence="10">Iron ABC transporter permease</fullName>
    </submittedName>
</protein>
<sequence>MSDITEASRPVGRLFAVGMGRLAWIVACLWLFFLIALPILVIIFSSVYDEGVTLDHYSSFFGSNALLTATLNSLLVAIGIAVLSVVIGGPLAFGVARTDMKFKGLVRVTMLIALISPEFLLAMGYILLAGPNAGYFNMLIRGMFGISSPTGPLNIFSLWGLILTALPSGVAFVFLTLVPAFNNIDPALEEAARMKGASALRAIRQITIPQLRPAVLSGALLAFATSLAMYGPPQMLGINVLTVAIRDAMVRLNFATASVAAMVLISLSILALLAQRFSTRHVERYRTLGGKSFGSRTINMGWITHLLTVLGVVYTFASLVVPYGAMTAASLMKSIGNGFTAGNWTLDNYVLVFNDPSILRAATLSLGLATGSATLVSIMGVVVAYVILRTKIRGRAFLDYLSILPLAIPGTALAFALVVVYLTWPMNMLGFYGTPMILLVAYLARFIPLGVRNSQTTLLQIAPELEEASRVFGASEFKTLLRITVPLMLPAIVYTWLLVFIMAIPELSASVILRGFGTQTLSTALLGIWNGNGGLAVASAFGMTIFAVVGALFGLATFVARRTGAMRGVALS</sequence>
<organism evidence="10 11">
    <name type="scientific">Aureimonas fodinaquatilis</name>
    <dbReference type="NCBI Taxonomy" id="2565783"/>
    <lineage>
        <taxon>Bacteria</taxon>
        <taxon>Pseudomonadati</taxon>
        <taxon>Pseudomonadota</taxon>
        <taxon>Alphaproteobacteria</taxon>
        <taxon>Hyphomicrobiales</taxon>
        <taxon>Aurantimonadaceae</taxon>
        <taxon>Aureimonas</taxon>
    </lineage>
</organism>
<dbReference type="CDD" id="cd06261">
    <property type="entry name" value="TM_PBP2"/>
    <property type="match status" value="2"/>
</dbReference>
<comment type="subcellular location">
    <subcellularLocation>
        <location evidence="1">Cell inner membrane</location>
        <topology evidence="1">Multi-pass membrane protein</topology>
    </subcellularLocation>
    <subcellularLocation>
        <location evidence="8">Cell membrane</location>
        <topology evidence="8">Multi-pass membrane protein</topology>
    </subcellularLocation>
</comment>
<keyword evidence="11" id="KW-1185">Reference proteome</keyword>
<gene>
    <name evidence="10" type="ORF">FPY71_06445</name>
</gene>